<sequence>MLIPSQQKSIIPIIHKSTPKFLGDKCINACILNLSRRQPPIVPSAHRNPPRLLHVPLQHNAGEGSQPRTIQIRTPVPLRRQFPQIHRVVVGLELVVLLDLLQVLIHADSDERVARVREEVDERFGNIGGVDELVDETAAADAELKGGRGVAVVAVERGAPLDVESYH</sequence>
<evidence type="ECO:0000313" key="1">
    <source>
        <dbReference type="EMBL" id="GER37985.1"/>
    </source>
</evidence>
<dbReference type="GO" id="GO:0004497">
    <property type="term" value="F:monooxygenase activity"/>
    <property type="evidence" value="ECO:0007669"/>
    <property type="project" value="UniProtKB-KW"/>
</dbReference>
<name>A0A5A7PYP0_STRAF</name>
<protein>
    <submittedName>
        <fullName evidence="1">Monooxygenase FAD-binding protein</fullName>
    </submittedName>
</protein>
<evidence type="ECO:0000313" key="2">
    <source>
        <dbReference type="Proteomes" id="UP000325081"/>
    </source>
</evidence>
<keyword evidence="1" id="KW-0503">Monooxygenase</keyword>
<keyword evidence="1" id="KW-0560">Oxidoreductase</keyword>
<accession>A0A5A7PYP0</accession>
<reference evidence="2" key="1">
    <citation type="journal article" date="2019" name="Curr. Biol.">
        <title>Genome Sequence of Striga asiatica Provides Insight into the Evolution of Plant Parasitism.</title>
        <authorList>
            <person name="Yoshida S."/>
            <person name="Kim S."/>
            <person name="Wafula E.K."/>
            <person name="Tanskanen J."/>
            <person name="Kim Y.M."/>
            <person name="Honaas L."/>
            <person name="Yang Z."/>
            <person name="Spallek T."/>
            <person name="Conn C.E."/>
            <person name="Ichihashi Y."/>
            <person name="Cheong K."/>
            <person name="Cui S."/>
            <person name="Der J.P."/>
            <person name="Gundlach H."/>
            <person name="Jiao Y."/>
            <person name="Hori C."/>
            <person name="Ishida J.K."/>
            <person name="Kasahara H."/>
            <person name="Kiba T."/>
            <person name="Kim M.S."/>
            <person name="Koo N."/>
            <person name="Laohavisit A."/>
            <person name="Lee Y.H."/>
            <person name="Lumba S."/>
            <person name="McCourt P."/>
            <person name="Mortimer J.C."/>
            <person name="Mutuku J.M."/>
            <person name="Nomura T."/>
            <person name="Sasaki-Sekimoto Y."/>
            <person name="Seto Y."/>
            <person name="Wang Y."/>
            <person name="Wakatake T."/>
            <person name="Sakakibara H."/>
            <person name="Demura T."/>
            <person name="Yamaguchi S."/>
            <person name="Yoneyama K."/>
            <person name="Manabe R.I."/>
            <person name="Nelson D.C."/>
            <person name="Schulman A.H."/>
            <person name="Timko M.P."/>
            <person name="dePamphilis C.W."/>
            <person name="Choi D."/>
            <person name="Shirasu K."/>
        </authorList>
    </citation>
    <scope>NUCLEOTIDE SEQUENCE [LARGE SCALE GENOMIC DNA]</scope>
    <source>
        <strain evidence="2">cv. UVA1</strain>
    </source>
</reference>
<dbReference type="Proteomes" id="UP000325081">
    <property type="component" value="Unassembled WGS sequence"/>
</dbReference>
<gene>
    <name evidence="1" type="ORF">STAS_14450</name>
</gene>
<dbReference type="EMBL" id="BKCP01005406">
    <property type="protein sequence ID" value="GER37985.1"/>
    <property type="molecule type" value="Genomic_DNA"/>
</dbReference>
<organism evidence="1 2">
    <name type="scientific">Striga asiatica</name>
    <name type="common">Asiatic witchweed</name>
    <name type="synonym">Buchnera asiatica</name>
    <dbReference type="NCBI Taxonomy" id="4170"/>
    <lineage>
        <taxon>Eukaryota</taxon>
        <taxon>Viridiplantae</taxon>
        <taxon>Streptophyta</taxon>
        <taxon>Embryophyta</taxon>
        <taxon>Tracheophyta</taxon>
        <taxon>Spermatophyta</taxon>
        <taxon>Magnoliopsida</taxon>
        <taxon>eudicotyledons</taxon>
        <taxon>Gunneridae</taxon>
        <taxon>Pentapetalae</taxon>
        <taxon>asterids</taxon>
        <taxon>lamiids</taxon>
        <taxon>Lamiales</taxon>
        <taxon>Orobanchaceae</taxon>
        <taxon>Buchnereae</taxon>
        <taxon>Striga</taxon>
    </lineage>
</organism>
<dbReference type="AlphaFoldDB" id="A0A5A7PYP0"/>
<comment type="caution">
    <text evidence="1">The sequence shown here is derived from an EMBL/GenBank/DDBJ whole genome shotgun (WGS) entry which is preliminary data.</text>
</comment>
<proteinExistence type="predicted"/>
<keyword evidence="2" id="KW-1185">Reference proteome</keyword>